<dbReference type="InterPro" id="IPR001623">
    <property type="entry name" value="DnaJ_domain"/>
</dbReference>
<dbReference type="InterPro" id="IPR036386">
    <property type="entry name" value="HscB_C_sf"/>
</dbReference>
<evidence type="ECO:0000313" key="8">
    <source>
        <dbReference type="Proteomes" id="UP000006931"/>
    </source>
</evidence>
<dbReference type="InterPro" id="IPR009073">
    <property type="entry name" value="HscB_oligo_C"/>
</dbReference>
<keyword evidence="2 4" id="KW-0143">Chaperone</keyword>
<evidence type="ECO:0000256" key="2">
    <source>
        <dbReference type="ARBA" id="ARBA00023186"/>
    </source>
</evidence>
<feature type="coiled-coil region" evidence="5">
    <location>
        <begin position="104"/>
        <end position="131"/>
    </location>
</feature>
<dbReference type="GeneID" id="57569329"/>
<dbReference type="KEGG" id="rpq:rpr22_CDS196"/>
<evidence type="ECO:0000256" key="4">
    <source>
        <dbReference type="HAMAP-Rule" id="MF_00682"/>
    </source>
</evidence>
<dbReference type="PATRIC" id="fig|449216.3.peg.207"/>
<dbReference type="CDD" id="cd06257">
    <property type="entry name" value="DnaJ"/>
    <property type="match status" value="1"/>
</dbReference>
<dbReference type="PROSITE" id="PS50076">
    <property type="entry name" value="DNAJ_2"/>
    <property type="match status" value="1"/>
</dbReference>
<feature type="domain" description="J" evidence="6">
    <location>
        <begin position="3"/>
        <end position="73"/>
    </location>
</feature>
<evidence type="ECO:0000313" key="7">
    <source>
        <dbReference type="EMBL" id="ADE29712.1"/>
    </source>
</evidence>
<comment type="similarity">
    <text evidence="1 4">Belongs to the HscB family.</text>
</comment>
<dbReference type="GO" id="GO:0006457">
    <property type="term" value="P:protein folding"/>
    <property type="evidence" value="ECO:0007669"/>
    <property type="project" value="UniProtKB-UniRule"/>
</dbReference>
<dbReference type="Proteomes" id="UP000006931">
    <property type="component" value="Chromosome"/>
</dbReference>
<comment type="function">
    <text evidence="3 4">Co-chaperone involved in the maturation of iron-sulfur cluster-containing proteins. Seems to help targeting proteins to be folded toward HscA.</text>
</comment>
<dbReference type="Pfam" id="PF07743">
    <property type="entry name" value="HSCB_C"/>
    <property type="match status" value="1"/>
</dbReference>
<dbReference type="Gene3D" id="1.20.1280.20">
    <property type="entry name" value="HscB, C-terminal domain"/>
    <property type="match status" value="1"/>
</dbReference>
<evidence type="ECO:0000256" key="5">
    <source>
        <dbReference type="SAM" id="Coils"/>
    </source>
</evidence>
<name>D5AWC3_RICPP</name>
<gene>
    <name evidence="4 7" type="primary">hscB</name>
    <name evidence="7" type="ordered locus">rpr22_CDS196</name>
</gene>
<dbReference type="GO" id="GO:0001671">
    <property type="term" value="F:ATPase activator activity"/>
    <property type="evidence" value="ECO:0007669"/>
    <property type="project" value="InterPro"/>
</dbReference>
<dbReference type="SUPFAM" id="SSF46565">
    <property type="entry name" value="Chaperone J-domain"/>
    <property type="match status" value="1"/>
</dbReference>
<dbReference type="SMR" id="D5AWC3"/>
<dbReference type="InterPro" id="IPR036869">
    <property type="entry name" value="J_dom_sf"/>
</dbReference>
<dbReference type="GO" id="GO:0044571">
    <property type="term" value="P:[2Fe-2S] cluster assembly"/>
    <property type="evidence" value="ECO:0007669"/>
    <property type="project" value="InterPro"/>
</dbReference>
<dbReference type="RefSeq" id="WP_004595975.1">
    <property type="nucleotide sequence ID" value="NC_017560.1"/>
</dbReference>
<accession>D5AWC3</accession>
<dbReference type="PANTHER" id="PTHR14021:SF15">
    <property type="entry name" value="IRON-SULFUR CLUSTER CO-CHAPERONE PROTEIN HSCB"/>
    <property type="match status" value="1"/>
</dbReference>
<keyword evidence="5" id="KW-0175">Coiled coil</keyword>
<dbReference type="SMART" id="SM00271">
    <property type="entry name" value="DnaJ"/>
    <property type="match status" value="1"/>
</dbReference>
<proteinExistence type="inferred from homology"/>
<dbReference type="InterPro" id="IPR004640">
    <property type="entry name" value="HscB"/>
</dbReference>
<comment type="subunit">
    <text evidence="4">Interacts with HscA and stimulates its ATPase activity.</text>
</comment>
<reference evidence="7 8" key="1">
    <citation type="journal article" date="2010" name="Genome Res.">
        <title>Genomic, proteomic, and transcriptomic analysis of virulent and avirulent Rickettsia prowazekii reveals its adaptive mutation capabilities.</title>
        <authorList>
            <person name="Bechah Y."/>
            <person name="El Karkouri K."/>
            <person name="Mediannikov O."/>
            <person name="Leroy Q."/>
            <person name="Pelletier N."/>
            <person name="Robert C."/>
            <person name="Medigue C."/>
            <person name="Mege J.L."/>
            <person name="Raoult D."/>
        </authorList>
    </citation>
    <scope>NUCLEOTIDE SEQUENCE [LARGE SCALE GENOMIC DNA]</scope>
    <source>
        <strain evidence="7 8">Rp22</strain>
    </source>
</reference>
<dbReference type="HAMAP" id="MF_00682">
    <property type="entry name" value="HscB"/>
    <property type="match status" value="1"/>
</dbReference>
<sequence>MQNYFQLLELPQEYNIDLKILEKQYFAMQVKYHPDTAKTAQEKAQNLITSTELNKAYSTLKDALKRAEYMLLLQNINLNDEKIRSLLSPLELSIFWDEMERIENTTLFSDLEKLKNKYELMQQQNINSLKQAFVEQNLSDATIYTSKLKYIRTLQSKLQEKIKSCK</sequence>
<dbReference type="AlphaFoldDB" id="D5AWC3"/>
<dbReference type="Gene3D" id="1.10.287.110">
    <property type="entry name" value="DnaJ domain"/>
    <property type="match status" value="1"/>
</dbReference>
<dbReference type="GO" id="GO:0051259">
    <property type="term" value="P:protein complex oligomerization"/>
    <property type="evidence" value="ECO:0007669"/>
    <property type="project" value="InterPro"/>
</dbReference>
<evidence type="ECO:0000256" key="1">
    <source>
        <dbReference type="ARBA" id="ARBA00010476"/>
    </source>
</evidence>
<protein>
    <recommendedName>
        <fullName evidence="4">Co-chaperone protein HscB homolog</fullName>
    </recommendedName>
</protein>
<dbReference type="GO" id="GO:0051087">
    <property type="term" value="F:protein-folding chaperone binding"/>
    <property type="evidence" value="ECO:0007669"/>
    <property type="project" value="InterPro"/>
</dbReference>
<dbReference type="EMBL" id="CP001584">
    <property type="protein sequence ID" value="ADE29712.1"/>
    <property type="molecule type" value="Genomic_DNA"/>
</dbReference>
<evidence type="ECO:0000256" key="3">
    <source>
        <dbReference type="ARBA" id="ARBA00025596"/>
    </source>
</evidence>
<organism evidence="7 8">
    <name type="scientific">Rickettsia prowazekii (strain Rp22)</name>
    <dbReference type="NCBI Taxonomy" id="449216"/>
    <lineage>
        <taxon>Bacteria</taxon>
        <taxon>Pseudomonadati</taxon>
        <taxon>Pseudomonadota</taxon>
        <taxon>Alphaproteobacteria</taxon>
        <taxon>Rickettsiales</taxon>
        <taxon>Rickettsiaceae</taxon>
        <taxon>Rickettsieae</taxon>
        <taxon>Rickettsia</taxon>
        <taxon>typhus group</taxon>
    </lineage>
</organism>
<dbReference type="NCBIfam" id="TIGR00714">
    <property type="entry name" value="hscB"/>
    <property type="match status" value="1"/>
</dbReference>
<dbReference type="Pfam" id="PF00226">
    <property type="entry name" value="DnaJ"/>
    <property type="match status" value="1"/>
</dbReference>
<dbReference type="HOGENOM" id="CLU_068529_2_0_5"/>
<evidence type="ECO:0000259" key="6">
    <source>
        <dbReference type="PROSITE" id="PS50076"/>
    </source>
</evidence>
<dbReference type="SUPFAM" id="SSF47144">
    <property type="entry name" value="HSC20 (HSCB), C-terminal oligomerisation domain"/>
    <property type="match status" value="1"/>
</dbReference>
<dbReference type="PANTHER" id="PTHR14021">
    <property type="entry name" value="IRON-SULFUR CLUSTER CO-CHAPERONE PROTEIN HSCB"/>
    <property type="match status" value="1"/>
</dbReference>